<keyword evidence="4" id="KW-1185">Reference proteome</keyword>
<feature type="transmembrane region" description="Helical" evidence="2">
    <location>
        <begin position="62"/>
        <end position="82"/>
    </location>
</feature>
<accession>A0ABV9JC89</accession>
<dbReference type="PANTHER" id="PTHR36838">
    <property type="entry name" value="AUXIN EFFLUX CARRIER FAMILY PROTEIN"/>
    <property type="match status" value="1"/>
</dbReference>
<reference evidence="4" key="1">
    <citation type="journal article" date="2019" name="Int. J. Syst. Evol. Microbiol.">
        <title>The Global Catalogue of Microorganisms (GCM) 10K type strain sequencing project: providing services to taxonomists for standard genome sequencing and annotation.</title>
        <authorList>
            <consortium name="The Broad Institute Genomics Platform"/>
            <consortium name="The Broad Institute Genome Sequencing Center for Infectious Disease"/>
            <person name="Wu L."/>
            <person name="Ma J."/>
        </authorList>
    </citation>
    <scope>NUCLEOTIDE SEQUENCE [LARGE SCALE GENOMIC DNA]</scope>
    <source>
        <strain evidence="4">CCUG 63287</strain>
    </source>
</reference>
<keyword evidence="2" id="KW-0472">Membrane</keyword>
<sequence>MTTILLNSLSFLITILAAFFLKKVGVLRQEDGQRVSKIIVFITLPATIIVGVNGFHVTLLTWLLLGMGIFCNVLLILAGFVVGRRKSVVERGFYMFNLGGYNLGNFTIPFVTSFFPAAIPVIAMFDMGNSFMVAGTTQAIVETTNRKQKHGFDLRDPLRILLKSPPFIVYIVMIVLAVFHLKLPAGALVPVHFLASGNSFLSLFMIGLFMQISLKKENLAVIGRVLLSRYLLAGILAVFVYFLLPFPHFVKLVLLLIFFCPISFLTTIQATQFGVDEGAAGFASSLSMFISLIVMSSIVIFL</sequence>
<organism evidence="3 4">
    <name type="scientific">Lactococcus nasutitermitis</name>
    <dbReference type="NCBI Taxonomy" id="1652957"/>
    <lineage>
        <taxon>Bacteria</taxon>
        <taxon>Bacillati</taxon>
        <taxon>Bacillota</taxon>
        <taxon>Bacilli</taxon>
        <taxon>Lactobacillales</taxon>
        <taxon>Streptococcaceae</taxon>
        <taxon>Lactococcus</taxon>
    </lineage>
</organism>
<feature type="transmembrane region" description="Helical" evidence="2">
    <location>
        <begin position="6"/>
        <end position="26"/>
    </location>
</feature>
<keyword evidence="2" id="KW-1133">Transmembrane helix</keyword>
<comment type="caution">
    <text evidence="3">The sequence shown here is derived from an EMBL/GenBank/DDBJ whole genome shotgun (WGS) entry which is preliminary data.</text>
</comment>
<gene>
    <name evidence="3" type="ORF">ACFO26_03215</name>
</gene>
<feature type="transmembrane region" description="Helical" evidence="2">
    <location>
        <begin position="187"/>
        <end position="209"/>
    </location>
</feature>
<evidence type="ECO:0000256" key="2">
    <source>
        <dbReference type="SAM" id="Phobius"/>
    </source>
</evidence>
<dbReference type="EMBL" id="JBHSGD010000004">
    <property type="protein sequence ID" value="MFC4651907.1"/>
    <property type="molecule type" value="Genomic_DNA"/>
</dbReference>
<feature type="transmembrane region" description="Helical" evidence="2">
    <location>
        <begin position="94"/>
        <end position="115"/>
    </location>
</feature>
<feature type="transmembrane region" description="Helical" evidence="2">
    <location>
        <begin position="161"/>
        <end position="181"/>
    </location>
</feature>
<keyword evidence="1" id="KW-0813">Transport</keyword>
<dbReference type="RefSeq" id="WP_213533777.1">
    <property type="nucleotide sequence ID" value="NZ_BOVQ01000002.1"/>
</dbReference>
<evidence type="ECO:0000256" key="1">
    <source>
        <dbReference type="ARBA" id="ARBA00022448"/>
    </source>
</evidence>
<dbReference type="Proteomes" id="UP001595987">
    <property type="component" value="Unassembled WGS sequence"/>
</dbReference>
<feature type="transmembrane region" description="Helical" evidence="2">
    <location>
        <begin position="38"/>
        <end position="56"/>
    </location>
</feature>
<name>A0ABV9JC89_9LACT</name>
<evidence type="ECO:0000313" key="4">
    <source>
        <dbReference type="Proteomes" id="UP001595987"/>
    </source>
</evidence>
<feature type="transmembrane region" description="Helical" evidence="2">
    <location>
        <begin position="221"/>
        <end position="243"/>
    </location>
</feature>
<evidence type="ECO:0000313" key="3">
    <source>
        <dbReference type="EMBL" id="MFC4651907.1"/>
    </source>
</evidence>
<keyword evidence="2" id="KW-0812">Transmembrane</keyword>
<protein>
    <submittedName>
        <fullName evidence="3">AEC family transporter</fullName>
    </submittedName>
</protein>
<feature type="transmembrane region" description="Helical" evidence="2">
    <location>
        <begin position="280"/>
        <end position="301"/>
    </location>
</feature>
<proteinExistence type="predicted"/>
<dbReference type="PANTHER" id="PTHR36838:SF3">
    <property type="entry name" value="TRANSPORTER AUXIN EFFLUX CARRIER EC FAMILY"/>
    <property type="match status" value="1"/>
</dbReference>
<feature type="transmembrane region" description="Helical" evidence="2">
    <location>
        <begin position="249"/>
        <end position="268"/>
    </location>
</feature>